<accession>A0A9P1BZA1</accession>
<reference evidence="3 4" key="2">
    <citation type="submission" date="2024-05" db="EMBL/GenBank/DDBJ databases">
        <authorList>
            <person name="Chen Y."/>
            <person name="Shah S."/>
            <person name="Dougan E. K."/>
            <person name="Thang M."/>
            <person name="Chan C."/>
        </authorList>
    </citation>
    <scope>NUCLEOTIDE SEQUENCE [LARGE SCALE GENOMIC DNA]</scope>
</reference>
<proteinExistence type="predicted"/>
<organism evidence="2">
    <name type="scientific">Cladocopium goreaui</name>
    <dbReference type="NCBI Taxonomy" id="2562237"/>
    <lineage>
        <taxon>Eukaryota</taxon>
        <taxon>Sar</taxon>
        <taxon>Alveolata</taxon>
        <taxon>Dinophyceae</taxon>
        <taxon>Suessiales</taxon>
        <taxon>Symbiodiniaceae</taxon>
        <taxon>Cladocopium</taxon>
    </lineage>
</organism>
<evidence type="ECO:0000313" key="4">
    <source>
        <dbReference type="Proteomes" id="UP001152797"/>
    </source>
</evidence>
<feature type="region of interest" description="Disordered" evidence="1">
    <location>
        <begin position="212"/>
        <end position="263"/>
    </location>
</feature>
<evidence type="ECO:0000313" key="3">
    <source>
        <dbReference type="EMBL" id="CAL4769300.1"/>
    </source>
</evidence>
<dbReference type="Proteomes" id="UP001152797">
    <property type="component" value="Unassembled WGS sequence"/>
</dbReference>
<reference evidence="2" key="1">
    <citation type="submission" date="2022-10" db="EMBL/GenBank/DDBJ databases">
        <authorList>
            <person name="Chen Y."/>
            <person name="Dougan E. K."/>
            <person name="Chan C."/>
            <person name="Rhodes N."/>
            <person name="Thang M."/>
        </authorList>
    </citation>
    <scope>NUCLEOTIDE SEQUENCE</scope>
</reference>
<protein>
    <submittedName>
        <fullName evidence="3">F-box domain-containing protein</fullName>
    </submittedName>
</protein>
<keyword evidence="4" id="KW-1185">Reference proteome</keyword>
<dbReference type="EMBL" id="CAMXCT020000674">
    <property type="protein sequence ID" value="CAL1135363.1"/>
    <property type="molecule type" value="Genomic_DNA"/>
</dbReference>
<feature type="compositionally biased region" description="Basic residues" evidence="1">
    <location>
        <begin position="228"/>
        <end position="246"/>
    </location>
</feature>
<evidence type="ECO:0000313" key="2">
    <source>
        <dbReference type="EMBL" id="CAI3981988.1"/>
    </source>
</evidence>
<sequence>MGLPCSTFSKAGPAHPGVPNPPPASGLSERVDKAILEVPKEEVKPTSATHRNEYMAYLRAARNPSKLPPALRSTFAAVGAQRLDLFQLWMEKSKDFSLVEIEIQRRNVQRQTATSRNLCLSRAQLLASGRYTEDDVNDLIRRRTESGAFIPDPNFPDRIDLRQYLVNAETAAENARVREDSQAISLTEDGADFSVHAAPTVRSLTAELSGLEHPPQEHNQLQPDAKAKAKAKPRAKPKAGKGKGGKGKAAGAEGEDGPAPDKVPTALEKATALKSKVLKEAEEARTLCVSIEGLECSGDLVAALTQHSQSMLGVYRDLNKLTVAGVDDEASYANLFHYASTYSAWYAKRKRVANSMKAAASTMD</sequence>
<gene>
    <name evidence="2" type="ORF">C1SCF055_LOCUS9729</name>
</gene>
<evidence type="ECO:0000256" key="1">
    <source>
        <dbReference type="SAM" id="MobiDB-lite"/>
    </source>
</evidence>
<dbReference type="EMBL" id="CAMXCT030000674">
    <property type="protein sequence ID" value="CAL4769300.1"/>
    <property type="molecule type" value="Genomic_DNA"/>
</dbReference>
<feature type="region of interest" description="Disordered" evidence="1">
    <location>
        <begin position="1"/>
        <end position="27"/>
    </location>
</feature>
<name>A0A9P1BZA1_9DINO</name>
<dbReference type="AlphaFoldDB" id="A0A9P1BZA1"/>
<comment type="caution">
    <text evidence="2">The sequence shown here is derived from an EMBL/GenBank/DDBJ whole genome shotgun (WGS) entry which is preliminary data.</text>
</comment>
<dbReference type="EMBL" id="CAMXCT010000674">
    <property type="protein sequence ID" value="CAI3981988.1"/>
    <property type="molecule type" value="Genomic_DNA"/>
</dbReference>